<dbReference type="AlphaFoldDB" id="A0A1U9K6N0"/>
<evidence type="ECO:0000313" key="1">
    <source>
        <dbReference type="EMBL" id="AQS55682.1"/>
    </source>
</evidence>
<proteinExistence type="predicted"/>
<name>A0A1U9K6N0_9BACL</name>
<dbReference type="KEGG" id="ntr:B0W44_07655"/>
<organism evidence="1 2">
    <name type="scientific">Novibacillus thermophilus</name>
    <dbReference type="NCBI Taxonomy" id="1471761"/>
    <lineage>
        <taxon>Bacteria</taxon>
        <taxon>Bacillati</taxon>
        <taxon>Bacillota</taxon>
        <taxon>Bacilli</taxon>
        <taxon>Bacillales</taxon>
        <taxon>Thermoactinomycetaceae</taxon>
        <taxon>Novibacillus</taxon>
    </lineage>
</organism>
<dbReference type="STRING" id="1471761.B0W44_07655"/>
<dbReference type="Proteomes" id="UP000188603">
    <property type="component" value="Chromosome"/>
</dbReference>
<sequence>MLNEKFQEGWITRPIPQHGWTLDEQKRIADEYEGSDVSSLVFASPVPVLLGLLASKSGYSELADRHNTGRVIQTPAVYIFHNDRREKKELPNGRIIHKVAEKGWEIVPV</sequence>
<keyword evidence="2" id="KW-1185">Reference proteome</keyword>
<reference evidence="1 2" key="1">
    <citation type="journal article" date="2015" name="Int. J. Syst. Evol. Microbiol.">
        <title>Novibacillus thermophilus gen. nov., sp. nov., a Gram-staining-negative and moderately thermophilic member of the family Thermoactinomycetaceae.</title>
        <authorList>
            <person name="Yang G."/>
            <person name="Chen J."/>
            <person name="Zhou S."/>
        </authorList>
    </citation>
    <scope>NUCLEOTIDE SEQUENCE [LARGE SCALE GENOMIC DNA]</scope>
    <source>
        <strain evidence="1 2">SG-1</strain>
    </source>
</reference>
<accession>A0A1U9K6N0</accession>
<dbReference type="EMBL" id="CP019699">
    <property type="protein sequence ID" value="AQS55682.1"/>
    <property type="molecule type" value="Genomic_DNA"/>
</dbReference>
<protein>
    <submittedName>
        <fullName evidence="1">Uncharacterized protein</fullName>
    </submittedName>
</protein>
<gene>
    <name evidence="1" type="ORF">B0W44_07655</name>
</gene>
<evidence type="ECO:0000313" key="2">
    <source>
        <dbReference type="Proteomes" id="UP000188603"/>
    </source>
</evidence>